<dbReference type="GeneID" id="26239031"/>
<gene>
    <name evidence="2" type="ORF">G6M90_00g009240</name>
</gene>
<evidence type="ECO:0000313" key="2">
    <source>
        <dbReference type="EMBL" id="QLI63700.1"/>
    </source>
</evidence>
<proteinExistence type="predicted"/>
<reference evidence="2 3" key="1">
    <citation type="submission" date="2020-07" db="EMBL/GenBank/DDBJ databases">
        <title>Telomere length de novo assembly of all 7 chromosomes of the fungus, Metarhizium brunneum, using a novel assembly pipeline.</title>
        <authorList>
            <person name="Saud z."/>
            <person name="Kortsinoglou A."/>
            <person name="Kouvelis V.N."/>
            <person name="Butt T.M."/>
        </authorList>
    </citation>
    <scope>NUCLEOTIDE SEQUENCE [LARGE SCALE GENOMIC DNA]</scope>
    <source>
        <strain evidence="2 3">4556</strain>
    </source>
</reference>
<feature type="chain" id="PRO_5028883632" description="Biotrophy-associated secreted protein 2" evidence="1">
    <location>
        <begin position="19"/>
        <end position="194"/>
    </location>
</feature>
<evidence type="ECO:0008006" key="4">
    <source>
        <dbReference type="Google" id="ProtNLM"/>
    </source>
</evidence>
<dbReference type="AlphaFoldDB" id="A0A7D5YKK8"/>
<dbReference type="RefSeq" id="XP_014549587.2">
    <property type="nucleotide sequence ID" value="XM_014694101.2"/>
</dbReference>
<evidence type="ECO:0000256" key="1">
    <source>
        <dbReference type="SAM" id="SignalP"/>
    </source>
</evidence>
<evidence type="ECO:0000313" key="3">
    <source>
        <dbReference type="Proteomes" id="UP000510686"/>
    </source>
</evidence>
<feature type="signal peptide" evidence="1">
    <location>
        <begin position="1"/>
        <end position="18"/>
    </location>
</feature>
<dbReference type="KEGG" id="mbrn:26239031"/>
<organism evidence="2 3">
    <name type="scientific">Metarhizium brunneum</name>
    <dbReference type="NCBI Taxonomy" id="500148"/>
    <lineage>
        <taxon>Eukaryota</taxon>
        <taxon>Fungi</taxon>
        <taxon>Dikarya</taxon>
        <taxon>Ascomycota</taxon>
        <taxon>Pezizomycotina</taxon>
        <taxon>Sordariomycetes</taxon>
        <taxon>Hypocreomycetidae</taxon>
        <taxon>Hypocreales</taxon>
        <taxon>Clavicipitaceae</taxon>
        <taxon>Metarhizium</taxon>
    </lineage>
</organism>
<keyword evidence="3" id="KW-1185">Reference proteome</keyword>
<name>A0A7D5YKK8_9HYPO</name>
<protein>
    <recommendedName>
        <fullName evidence="4">Biotrophy-associated secreted protein 2</fullName>
    </recommendedName>
</protein>
<dbReference type="EMBL" id="CP058932">
    <property type="protein sequence ID" value="QLI63700.1"/>
    <property type="molecule type" value="Genomic_DNA"/>
</dbReference>
<dbReference type="Proteomes" id="UP000510686">
    <property type="component" value="Chromosome 1"/>
</dbReference>
<sequence>MVRLTVISLLTLAVTAYAALDPSELKNVGQGNGKQFITGKCLSNADCSTNCCAGKNGGGVCSAVAVANADGKTGCGFGGGNAGNNGANAGNNGANAGNNGANAGNNGANAGNNGANAGNNGANAGNNGANAGNGGNQGVPTGDGAENFANGAGKQFITGVCASDADCASTCCAKTTKACAAIGAVGAENCGFVA</sequence>
<dbReference type="OrthoDB" id="2132010at2759"/>
<accession>A0A7D5YKK8</accession>
<keyword evidence="1" id="KW-0732">Signal</keyword>